<dbReference type="KEGG" id="htq:FRZ44_04960"/>
<name>A0A5J6MKF8_9PROT</name>
<evidence type="ECO:0000256" key="1">
    <source>
        <dbReference type="SAM" id="MobiDB-lite"/>
    </source>
</evidence>
<proteinExistence type="predicted"/>
<reference evidence="2 3" key="1">
    <citation type="submission" date="2019-08" db="EMBL/GenBank/DDBJ databases">
        <title>Hyperibacter terrae gen. nov., sp. nov. and Hyperibacter viscosus sp. nov., two new members in the family Rhodospirillaceae isolated from the rhizosphere of Hypericum perforatum.</title>
        <authorList>
            <person name="Noviana Z."/>
        </authorList>
    </citation>
    <scope>NUCLEOTIDE SEQUENCE [LARGE SCALE GENOMIC DNA]</scope>
    <source>
        <strain evidence="2 3">R5913</strain>
    </source>
</reference>
<protein>
    <submittedName>
        <fullName evidence="2">Uncharacterized protein</fullName>
    </submittedName>
</protein>
<evidence type="ECO:0000313" key="3">
    <source>
        <dbReference type="Proteomes" id="UP000326202"/>
    </source>
</evidence>
<dbReference type="Proteomes" id="UP000326202">
    <property type="component" value="Chromosome"/>
</dbReference>
<feature type="compositionally biased region" description="Basic and acidic residues" evidence="1">
    <location>
        <begin position="1"/>
        <end position="15"/>
    </location>
</feature>
<dbReference type="AlphaFoldDB" id="A0A5J6MKF8"/>
<evidence type="ECO:0000313" key="2">
    <source>
        <dbReference type="EMBL" id="QEX15216.1"/>
    </source>
</evidence>
<feature type="region of interest" description="Disordered" evidence="1">
    <location>
        <begin position="1"/>
        <end position="69"/>
    </location>
</feature>
<feature type="compositionally biased region" description="Low complexity" evidence="1">
    <location>
        <begin position="26"/>
        <end position="38"/>
    </location>
</feature>
<sequence length="69" mass="7478">MQSAQKPEHEKDNQHQAEYAAQPGSAITAVPIIPAATAEQHDQYDNDEDCTHVSPLLADPPEALGQSDR</sequence>
<accession>A0A5J6MKF8</accession>
<dbReference type="EMBL" id="CP042906">
    <property type="protein sequence ID" value="QEX15216.1"/>
    <property type="molecule type" value="Genomic_DNA"/>
</dbReference>
<gene>
    <name evidence="2" type="ORF">FRZ44_04960</name>
</gene>
<keyword evidence="3" id="KW-1185">Reference proteome</keyword>
<organism evidence="2 3">
    <name type="scientific">Hypericibacter terrae</name>
    <dbReference type="NCBI Taxonomy" id="2602015"/>
    <lineage>
        <taxon>Bacteria</taxon>
        <taxon>Pseudomonadati</taxon>
        <taxon>Pseudomonadota</taxon>
        <taxon>Alphaproteobacteria</taxon>
        <taxon>Rhodospirillales</taxon>
        <taxon>Dongiaceae</taxon>
        <taxon>Hypericibacter</taxon>
    </lineage>
</organism>